<evidence type="ECO:0000313" key="3">
    <source>
        <dbReference type="Proteomes" id="UP000030765"/>
    </source>
</evidence>
<dbReference type="EMBL" id="KE525396">
    <property type="protein sequence ID" value="KFB52490.1"/>
    <property type="molecule type" value="Genomic_DNA"/>
</dbReference>
<organism evidence="1">
    <name type="scientific">Anopheles sinensis</name>
    <name type="common">Mosquito</name>
    <dbReference type="NCBI Taxonomy" id="74873"/>
    <lineage>
        <taxon>Eukaryota</taxon>
        <taxon>Metazoa</taxon>
        <taxon>Ecdysozoa</taxon>
        <taxon>Arthropoda</taxon>
        <taxon>Hexapoda</taxon>
        <taxon>Insecta</taxon>
        <taxon>Pterygota</taxon>
        <taxon>Neoptera</taxon>
        <taxon>Endopterygota</taxon>
        <taxon>Diptera</taxon>
        <taxon>Nematocera</taxon>
        <taxon>Culicoidea</taxon>
        <taxon>Culicidae</taxon>
        <taxon>Anophelinae</taxon>
        <taxon>Anopheles</taxon>
    </lineage>
</organism>
<dbReference type="EMBL" id="ATLV01025637">
    <property type="status" value="NOT_ANNOTATED_CDS"/>
    <property type="molecule type" value="Genomic_DNA"/>
</dbReference>
<keyword evidence="3" id="KW-1185">Reference proteome</keyword>
<dbReference type="AlphaFoldDB" id="A0A084WQJ6"/>
<name>A0A084WQJ6_ANOSI</name>
<gene>
    <name evidence="1" type="ORF">ZHAS_00020734</name>
</gene>
<evidence type="ECO:0000313" key="1">
    <source>
        <dbReference type="EMBL" id="KFB52490.1"/>
    </source>
</evidence>
<dbReference type="EnsemblMetazoa" id="ASIC020734-RA">
    <property type="protein sequence ID" value="ASIC020734-PA"/>
    <property type="gene ID" value="ASIC020734"/>
</dbReference>
<accession>A0A084WQJ6</accession>
<dbReference type="Proteomes" id="UP000030765">
    <property type="component" value="Unassembled WGS sequence"/>
</dbReference>
<sequence length="80" mass="8947">MYPVVLRTHRNRVPVHTRANRNNQRSYKQDVDVSYPVVAPTQPEGNRGLMKVPVIKTEDRGVFPGAGEVVKPIRCIPPGS</sequence>
<protein>
    <submittedName>
        <fullName evidence="1 2">Glutamine--scyllo-inositol transaminase</fullName>
    </submittedName>
</protein>
<reference evidence="2" key="2">
    <citation type="submission" date="2020-05" db="UniProtKB">
        <authorList>
            <consortium name="EnsemblMetazoa"/>
        </authorList>
    </citation>
    <scope>IDENTIFICATION</scope>
</reference>
<reference evidence="1 3" key="1">
    <citation type="journal article" date="2014" name="BMC Genomics">
        <title>Genome sequence of Anopheles sinensis provides insight into genetics basis of mosquito competence for malaria parasites.</title>
        <authorList>
            <person name="Zhou D."/>
            <person name="Zhang D."/>
            <person name="Ding G."/>
            <person name="Shi L."/>
            <person name="Hou Q."/>
            <person name="Ye Y."/>
            <person name="Xu Y."/>
            <person name="Zhou H."/>
            <person name="Xiong C."/>
            <person name="Li S."/>
            <person name="Yu J."/>
            <person name="Hong S."/>
            <person name="Yu X."/>
            <person name="Zou P."/>
            <person name="Chen C."/>
            <person name="Chang X."/>
            <person name="Wang W."/>
            <person name="Lv Y."/>
            <person name="Sun Y."/>
            <person name="Ma L."/>
            <person name="Shen B."/>
            <person name="Zhu C."/>
        </authorList>
    </citation>
    <scope>NUCLEOTIDE SEQUENCE [LARGE SCALE GENOMIC DNA]</scope>
</reference>
<proteinExistence type="predicted"/>
<evidence type="ECO:0000313" key="2">
    <source>
        <dbReference type="EnsemblMetazoa" id="ASIC020734-PA"/>
    </source>
</evidence>
<dbReference type="VEuPathDB" id="VectorBase:ASIC020734"/>